<organism evidence="10 11">
    <name type="scientific">Stemphylium lycopersici</name>
    <name type="common">Tomato gray leaf spot disease fungus</name>
    <name type="synonym">Thyrospora lycopersici</name>
    <dbReference type="NCBI Taxonomy" id="183478"/>
    <lineage>
        <taxon>Eukaryota</taxon>
        <taxon>Fungi</taxon>
        <taxon>Dikarya</taxon>
        <taxon>Ascomycota</taxon>
        <taxon>Pezizomycotina</taxon>
        <taxon>Dothideomycetes</taxon>
        <taxon>Pleosporomycetidae</taxon>
        <taxon>Pleosporales</taxon>
        <taxon>Pleosporineae</taxon>
        <taxon>Pleosporaceae</taxon>
        <taxon>Stemphylium</taxon>
    </lineage>
</organism>
<evidence type="ECO:0000313" key="10">
    <source>
        <dbReference type="EMBL" id="RAR13599.1"/>
    </source>
</evidence>
<evidence type="ECO:0000256" key="4">
    <source>
        <dbReference type="ARBA" id="ARBA00022801"/>
    </source>
</evidence>
<keyword evidence="4" id="KW-0378">Hydrolase</keyword>
<dbReference type="PRINTS" id="PR00724">
    <property type="entry name" value="CRBOXYPTASEC"/>
</dbReference>
<dbReference type="EMBL" id="QGDH01000033">
    <property type="protein sequence ID" value="RAR13599.1"/>
    <property type="molecule type" value="Genomic_DNA"/>
</dbReference>
<gene>
    <name evidence="10" type="ORF">DDE83_003056</name>
</gene>
<feature type="transmembrane region" description="Helical" evidence="7">
    <location>
        <begin position="914"/>
        <end position="934"/>
    </location>
</feature>
<protein>
    <submittedName>
        <fullName evidence="10">Carboxypeptidase s1</fullName>
    </submittedName>
</protein>
<accession>A0A364N8I1</accession>
<feature type="compositionally biased region" description="Polar residues" evidence="6">
    <location>
        <begin position="528"/>
        <end position="544"/>
    </location>
</feature>
<evidence type="ECO:0000259" key="9">
    <source>
        <dbReference type="Pfam" id="PF20163"/>
    </source>
</evidence>
<evidence type="ECO:0000256" key="7">
    <source>
        <dbReference type="SAM" id="Phobius"/>
    </source>
</evidence>
<feature type="compositionally biased region" description="Polar residues" evidence="6">
    <location>
        <begin position="501"/>
        <end position="519"/>
    </location>
</feature>
<dbReference type="InterPro" id="IPR029058">
    <property type="entry name" value="AB_hydrolase_fold"/>
</dbReference>
<keyword evidence="7" id="KW-0812">Transmembrane</keyword>
<feature type="transmembrane region" description="Helical" evidence="7">
    <location>
        <begin position="595"/>
        <end position="616"/>
    </location>
</feature>
<keyword evidence="7" id="KW-0472">Membrane</keyword>
<evidence type="ECO:0000256" key="3">
    <source>
        <dbReference type="ARBA" id="ARBA00022670"/>
    </source>
</evidence>
<evidence type="ECO:0000256" key="5">
    <source>
        <dbReference type="ARBA" id="ARBA00023180"/>
    </source>
</evidence>
<dbReference type="Proteomes" id="UP000249619">
    <property type="component" value="Unassembled WGS sequence"/>
</dbReference>
<reference evidence="11" key="1">
    <citation type="submission" date="2018-05" db="EMBL/GenBank/DDBJ databases">
        <title>Draft genome sequence of Stemphylium lycopersici strain CIDEFI 213.</title>
        <authorList>
            <person name="Medina R."/>
            <person name="Franco M.E.E."/>
            <person name="Lucentini C.G."/>
            <person name="Saparrat M.C.N."/>
            <person name="Balatti P.A."/>
        </authorList>
    </citation>
    <scope>NUCLEOTIDE SEQUENCE [LARGE SCALE GENOMIC DNA]</scope>
    <source>
        <strain evidence="11">CIDEFI 213</strain>
    </source>
</reference>
<evidence type="ECO:0000256" key="6">
    <source>
        <dbReference type="SAM" id="MobiDB-lite"/>
    </source>
</evidence>
<dbReference type="GO" id="GO:0006508">
    <property type="term" value="P:proteolysis"/>
    <property type="evidence" value="ECO:0007669"/>
    <property type="project" value="UniProtKB-KW"/>
</dbReference>
<feature type="transmembrane region" description="Helical" evidence="7">
    <location>
        <begin position="1016"/>
        <end position="1039"/>
    </location>
</feature>
<feature type="signal peptide" evidence="8">
    <location>
        <begin position="1"/>
        <end position="19"/>
    </location>
</feature>
<dbReference type="PANTHER" id="PTHR35395">
    <property type="entry name" value="DUF6536 DOMAIN-CONTAINING PROTEIN"/>
    <property type="match status" value="1"/>
</dbReference>
<feature type="domain" description="DUF6536" evidence="9">
    <location>
        <begin position="591"/>
        <end position="729"/>
    </location>
</feature>
<comment type="caution">
    <text evidence="10">The sequence shown here is derived from an EMBL/GenBank/DDBJ whole genome shotgun (WGS) entry which is preliminary data.</text>
</comment>
<dbReference type="AlphaFoldDB" id="A0A364N8I1"/>
<evidence type="ECO:0000313" key="11">
    <source>
        <dbReference type="Proteomes" id="UP000249619"/>
    </source>
</evidence>
<dbReference type="InterPro" id="IPR001563">
    <property type="entry name" value="Peptidase_S10"/>
</dbReference>
<dbReference type="Gene3D" id="3.40.50.1820">
    <property type="entry name" value="alpha/beta hydrolase"/>
    <property type="match status" value="1"/>
</dbReference>
<keyword evidence="7" id="KW-1133">Transmembrane helix</keyword>
<keyword evidence="11" id="KW-1185">Reference proteome</keyword>
<keyword evidence="3" id="KW-0645">Protease</keyword>
<feature type="region of interest" description="Disordered" evidence="6">
    <location>
        <begin position="501"/>
        <end position="544"/>
    </location>
</feature>
<keyword evidence="2 10" id="KW-0121">Carboxypeptidase</keyword>
<dbReference type="GO" id="GO:0004185">
    <property type="term" value="F:serine-type carboxypeptidase activity"/>
    <property type="evidence" value="ECO:0007669"/>
    <property type="project" value="InterPro"/>
</dbReference>
<evidence type="ECO:0000256" key="8">
    <source>
        <dbReference type="SAM" id="SignalP"/>
    </source>
</evidence>
<dbReference type="Pfam" id="PF00450">
    <property type="entry name" value="Peptidase_S10"/>
    <property type="match status" value="1"/>
</dbReference>
<dbReference type="InterPro" id="IPR046623">
    <property type="entry name" value="DUF6536"/>
</dbReference>
<comment type="similarity">
    <text evidence="1">Belongs to the peptidase S10 family.</text>
</comment>
<keyword evidence="5" id="KW-0325">Glycoprotein</keyword>
<name>A0A364N8I1_STELY</name>
<feature type="transmembrane region" description="Helical" evidence="7">
    <location>
        <begin position="1181"/>
        <end position="1201"/>
    </location>
</feature>
<keyword evidence="8" id="KW-0732">Signal</keyword>
<feature type="transmembrane region" description="Helical" evidence="7">
    <location>
        <begin position="689"/>
        <end position="706"/>
    </location>
</feature>
<proteinExistence type="inferred from homology"/>
<dbReference type="SUPFAM" id="SSF53474">
    <property type="entry name" value="alpha/beta-Hydrolases"/>
    <property type="match status" value="1"/>
</dbReference>
<dbReference type="STRING" id="183478.A0A364N8I1"/>
<feature type="chain" id="PRO_5016587066" evidence="8">
    <location>
        <begin position="20"/>
        <end position="1249"/>
    </location>
</feature>
<feature type="transmembrane region" description="Helical" evidence="7">
    <location>
        <begin position="1083"/>
        <end position="1104"/>
    </location>
</feature>
<evidence type="ECO:0000256" key="2">
    <source>
        <dbReference type="ARBA" id="ARBA00022645"/>
    </source>
</evidence>
<sequence length="1249" mass="140507">MARFTQIAAILAAATLSSARTPFIVERQVPADPTGVTTIKSAQGAEIRYKQPGKAGVCETTEGVDDYAGYISLNPTTNMFFWFFEARENPSEKPLTLWLNGGPGSDSLIGLFQEHGPCNVTEDLKTQLNPYSWNEHSNMLYLSQPVGVGFSYETTETDDEGRYSLVDPDTANTTDAAAIGAWHILQAFLDLSPQLDPDITNFTFNLWTERRQNEKIKNGSCAGVEIQMDTLGIINGIIDEQIQAPYYPEFAVNNTYGIKAVNDTIYSFMKNAYYMPEGCHDQIEYCKQSDRTTEDGYLTCSSATNLCRSLVEEPYYYFGGRGVYDIRHPYDDPTPPDYFEYFLNLASTQEAIGVNINYTSTNAPNVSLGFQQTGDFVFPNFLEDLEEILAYGVRVALLYGDADYICNWFGGEAVSLAVNFTDTEAFNAAGYTPFLVDGVEYGEVREYGNFSFTRIYEAGHEVPYYQPKASLEHFKRVLDKLVIADGSQVVTDDYSTNGTAEATHTESFVPLPSSTSSGLSRIRRGSEQEASTYRYSDDISTQGSQSESFHALLSPAESVRKHSRDNDPLFKPVNGKNQNRLPVKRRFPTGWRTGALASLVGAVSILIFNLIITIWVGSSPNLETDGAVGTLFMGSCTTVRRINIWIHLLVNVLAAPNRTEVDRAHAQRRWLHIGVPNLRNLWYIRKQRCVLYLALFLSSVPLHLLFNSVVFTRLQANEYFVVPTTESWINGGTYDTSNFQGFEKNWIEDFTSSAERYRIDLTDTIELRDGGTMPKYRNVSTRECFDSYNNHYVSNLGNVYLVQGQATFWRNWTLWELRQNKEDNHFEWVLKPENHTEEVDSRGDYGTNGWNTQMPVIADPEKYPSNGWRCPTHPVGECDPSNGTQIPQDRSQWKPWESDLNYCLIETVEEICELQFSFVIAAIVIVANLIKAVAMGLTYYKCKDHAAIVTIGDAIASFLDDPDPTTADRCLQTRRHVELWWDWNEWEKERPIIAQQRDRRRFRPRRRKWAMAPSEMRWVGTYWAYGLAIVASIPINVYAMRGMPTDPKELWETGFGAVKGNNLLNFETSLLGGVLLANTPQALLSYMYLAFNALYTTMFVSAEWSRFVVQRKTLRVTAPVGQQRATYWLGVPFRFAIPMTVLSGLFHWLASQSLFKVQLSLTEMHTREATKEISTCGYSPVAIILTTIVATVLAGGGMLIGRFRFPPGMPLASSNSAAISAACHRPAEDVDASVLPVKWGAITHGGLSN</sequence>
<dbReference type="Pfam" id="PF20163">
    <property type="entry name" value="DUF6536"/>
    <property type="match status" value="1"/>
</dbReference>
<dbReference type="PANTHER" id="PTHR35395:SF1">
    <property type="entry name" value="DUF6536 DOMAIN-CONTAINING PROTEIN"/>
    <property type="match status" value="1"/>
</dbReference>
<feature type="transmembrane region" description="Helical" evidence="7">
    <location>
        <begin position="1125"/>
        <end position="1150"/>
    </location>
</feature>
<evidence type="ECO:0000256" key="1">
    <source>
        <dbReference type="ARBA" id="ARBA00009431"/>
    </source>
</evidence>